<dbReference type="OrthoDB" id="2797777at2"/>
<dbReference type="HOGENOM" id="CLU_1183041_0_0_9"/>
<evidence type="ECO:0000313" key="2">
    <source>
        <dbReference type="Proteomes" id="UP000000271"/>
    </source>
</evidence>
<reference evidence="1" key="1">
    <citation type="submission" date="2009-10" db="EMBL/GenBank/DDBJ databases">
        <title>Complete sequence of Bacillus selenitireducens MLS10.</title>
        <authorList>
            <consortium name="US DOE Joint Genome Institute"/>
            <person name="Lucas S."/>
            <person name="Copeland A."/>
            <person name="Lapidus A."/>
            <person name="Glavina del Rio T."/>
            <person name="Dalin E."/>
            <person name="Tice H."/>
            <person name="Bruce D."/>
            <person name="Goodwin L."/>
            <person name="Pitluck S."/>
            <person name="Sims D."/>
            <person name="Brettin T."/>
            <person name="Detter J.C."/>
            <person name="Han C."/>
            <person name="Larimer F."/>
            <person name="Land M."/>
            <person name="Hauser L."/>
            <person name="Kyrpides N."/>
            <person name="Ovchinnikova G."/>
            <person name="Stolz J."/>
        </authorList>
    </citation>
    <scope>NUCLEOTIDE SEQUENCE [LARGE SCALE GENOMIC DNA]</scope>
    <source>
        <strain evidence="1">MLS10</strain>
    </source>
</reference>
<accession>D6Y163</accession>
<sequence length="240" mass="26503">MPFLNDPLIFAKSYPFPSPSDSFLYAADGEASLGSISELSSMIHKRTPVLAYGSNCAPYQLKRKFGDYLGEFGEVIPVIKATIRDTDVVHSPFIVPYGSIPATITPSPGTNAEVFITYLTDDQLQIMHRTEAVGLIYEYIPFDEGLVTAHIPSLSIEGIHTYRSMAGVFHIDGAPVALKDAGANNRRFHAMNQLEILTLINETCAPEWTLDDFIQELLQNTAFRAQINSEIRGAFKDPTT</sequence>
<organism evidence="1 2">
    <name type="scientific">Bacillus selenitireducens (strain ATCC 700615 / DSM 15326 / MLS10)</name>
    <dbReference type="NCBI Taxonomy" id="439292"/>
    <lineage>
        <taxon>Bacteria</taxon>
        <taxon>Bacillati</taxon>
        <taxon>Bacillota</taxon>
        <taxon>Bacilli</taxon>
        <taxon>Bacillales</taxon>
        <taxon>Bacillaceae</taxon>
        <taxon>Salisediminibacterium</taxon>
    </lineage>
</organism>
<gene>
    <name evidence="1" type="ordered locus">Bsel_1151</name>
</gene>
<name>D6Y163_BACIE</name>
<dbReference type="KEGG" id="bse:Bsel_1151"/>
<proteinExistence type="predicted"/>
<keyword evidence="2" id="KW-1185">Reference proteome</keyword>
<dbReference type="AlphaFoldDB" id="D6Y163"/>
<dbReference type="RefSeq" id="WP_013172091.1">
    <property type="nucleotide sequence ID" value="NC_014219.1"/>
</dbReference>
<dbReference type="EMBL" id="CP001791">
    <property type="protein sequence ID" value="ADH98667.1"/>
    <property type="molecule type" value="Genomic_DNA"/>
</dbReference>
<evidence type="ECO:0000313" key="1">
    <source>
        <dbReference type="EMBL" id="ADH98667.1"/>
    </source>
</evidence>
<dbReference type="Proteomes" id="UP000000271">
    <property type="component" value="Chromosome"/>
</dbReference>
<evidence type="ECO:0008006" key="3">
    <source>
        <dbReference type="Google" id="ProtNLM"/>
    </source>
</evidence>
<protein>
    <recommendedName>
        <fullName evidence="3">AIG2 family protein</fullName>
    </recommendedName>
</protein>
<dbReference type="eggNOG" id="ENOG50330CN">
    <property type="taxonomic scope" value="Bacteria"/>
</dbReference>